<feature type="non-terminal residue" evidence="8">
    <location>
        <position position="1"/>
    </location>
</feature>
<dbReference type="Proteomes" id="UP000504636">
    <property type="component" value="Unplaced"/>
</dbReference>
<keyword evidence="4" id="KW-0444">Lipid biosynthesis</keyword>
<comment type="cofactor">
    <cofactor evidence="1 7">
        <name>heme</name>
        <dbReference type="ChEBI" id="CHEBI:30413"/>
    </cofactor>
</comment>
<dbReference type="InterPro" id="IPR036396">
    <property type="entry name" value="Cyt_P450_sf"/>
</dbReference>
<dbReference type="Gene3D" id="1.10.630.10">
    <property type="entry name" value="Cytochrome P450"/>
    <property type="match status" value="1"/>
</dbReference>
<dbReference type="InterPro" id="IPR001128">
    <property type="entry name" value="Cyt_P450"/>
</dbReference>
<dbReference type="PANTHER" id="PTHR24306">
    <property type="match status" value="1"/>
</dbReference>
<dbReference type="SUPFAM" id="SSF48264">
    <property type="entry name" value="Cytochrome P450"/>
    <property type="match status" value="1"/>
</dbReference>
<dbReference type="GO" id="GO:0016705">
    <property type="term" value="F:oxidoreductase activity, acting on paired donors, with incorporation or reduction of molecular oxygen"/>
    <property type="evidence" value="ECO:0007669"/>
    <property type="project" value="InterPro"/>
</dbReference>
<evidence type="ECO:0000313" key="8">
    <source>
        <dbReference type="EMBL" id="KAF2814025.1"/>
    </source>
</evidence>
<dbReference type="GO" id="GO:0005789">
    <property type="term" value="C:endoplasmic reticulum membrane"/>
    <property type="evidence" value="ECO:0007669"/>
    <property type="project" value="UniProtKB-SubCell"/>
</dbReference>
<evidence type="ECO:0000256" key="2">
    <source>
        <dbReference type="ARBA" id="ARBA00004389"/>
    </source>
</evidence>
<evidence type="ECO:0000256" key="4">
    <source>
        <dbReference type="ARBA" id="ARBA00022516"/>
    </source>
</evidence>
<evidence type="ECO:0000313" key="9">
    <source>
        <dbReference type="Proteomes" id="UP000504636"/>
    </source>
</evidence>
<gene>
    <name evidence="8 10" type="ORF">BDZ99DRAFT_380428</name>
</gene>
<proteinExistence type="inferred from homology"/>
<dbReference type="PRINTS" id="PR00465">
    <property type="entry name" value="EP450IV"/>
</dbReference>
<dbReference type="RefSeq" id="XP_033580989.1">
    <property type="nucleotide sequence ID" value="XM_033715187.1"/>
</dbReference>
<evidence type="ECO:0000313" key="10">
    <source>
        <dbReference type="RefSeq" id="XP_033580989.1"/>
    </source>
</evidence>
<dbReference type="InterPro" id="IPR002403">
    <property type="entry name" value="Cyt_P450_E_grp-IV"/>
</dbReference>
<comment type="subcellular location">
    <subcellularLocation>
        <location evidence="2">Endoplasmic reticulum membrane</location>
        <topology evidence="2">Single-pass membrane protein</topology>
    </subcellularLocation>
</comment>
<evidence type="ECO:0000256" key="5">
    <source>
        <dbReference type="ARBA" id="ARBA00022723"/>
    </source>
</evidence>
<keyword evidence="5 7" id="KW-0479">Metal-binding</keyword>
<feature type="binding site" description="axial binding residue" evidence="7">
    <location>
        <position position="409"/>
    </location>
    <ligand>
        <name>heme</name>
        <dbReference type="ChEBI" id="CHEBI:30413"/>
    </ligand>
    <ligandPart>
        <name>Fe</name>
        <dbReference type="ChEBI" id="CHEBI:18248"/>
    </ligandPart>
</feature>
<evidence type="ECO:0000256" key="1">
    <source>
        <dbReference type="ARBA" id="ARBA00001971"/>
    </source>
</evidence>
<keyword evidence="4" id="KW-0443">Lipid metabolism</keyword>
<protein>
    <submittedName>
        <fullName evidence="8 10">Cytochrome P450</fullName>
    </submittedName>
</protein>
<dbReference type="OrthoDB" id="3366823at2759"/>
<comment type="similarity">
    <text evidence="3">Belongs to the cytochrome P450 family.</text>
</comment>
<name>A0A6A6Z1H4_9PEZI</name>
<reference evidence="8 10" key="1">
    <citation type="journal article" date="2020" name="Stud. Mycol.">
        <title>101 Dothideomycetes genomes: a test case for predicting lifestyles and emergence of pathogens.</title>
        <authorList>
            <person name="Haridas S."/>
            <person name="Albert R."/>
            <person name="Binder M."/>
            <person name="Bloem J."/>
            <person name="Labutti K."/>
            <person name="Salamov A."/>
            <person name="Andreopoulos B."/>
            <person name="Baker S."/>
            <person name="Barry K."/>
            <person name="Bills G."/>
            <person name="Bluhm B."/>
            <person name="Cannon C."/>
            <person name="Castanera R."/>
            <person name="Culley D."/>
            <person name="Daum C."/>
            <person name="Ezra D."/>
            <person name="Gonzalez J."/>
            <person name="Henrissat B."/>
            <person name="Kuo A."/>
            <person name="Liang C."/>
            <person name="Lipzen A."/>
            <person name="Lutzoni F."/>
            <person name="Magnuson J."/>
            <person name="Mondo S."/>
            <person name="Nolan M."/>
            <person name="Ohm R."/>
            <person name="Pangilinan J."/>
            <person name="Park H.-J."/>
            <person name="Ramirez L."/>
            <person name="Alfaro M."/>
            <person name="Sun H."/>
            <person name="Tritt A."/>
            <person name="Yoshinaga Y."/>
            <person name="Zwiers L.-H."/>
            <person name="Turgeon B."/>
            <person name="Goodwin S."/>
            <person name="Spatafora J."/>
            <person name="Crous P."/>
            <person name="Grigoriev I."/>
        </authorList>
    </citation>
    <scope>NUCLEOTIDE SEQUENCE</scope>
    <source>
        <strain evidence="8 10">CBS 304.34</strain>
    </source>
</reference>
<evidence type="ECO:0000256" key="7">
    <source>
        <dbReference type="PIRSR" id="PIRSR602403-1"/>
    </source>
</evidence>
<reference evidence="10" key="2">
    <citation type="submission" date="2020-04" db="EMBL/GenBank/DDBJ databases">
        <authorList>
            <consortium name="NCBI Genome Project"/>
        </authorList>
    </citation>
    <scope>NUCLEOTIDE SEQUENCE</scope>
    <source>
        <strain evidence="10">CBS 304.34</strain>
    </source>
</reference>
<evidence type="ECO:0000256" key="6">
    <source>
        <dbReference type="ARBA" id="ARBA00023004"/>
    </source>
</evidence>
<dbReference type="GO" id="GO:0004497">
    <property type="term" value="F:monooxygenase activity"/>
    <property type="evidence" value="ECO:0007669"/>
    <property type="project" value="InterPro"/>
</dbReference>
<organism evidence="8">
    <name type="scientific">Mytilinidion resinicola</name>
    <dbReference type="NCBI Taxonomy" id="574789"/>
    <lineage>
        <taxon>Eukaryota</taxon>
        <taxon>Fungi</taxon>
        <taxon>Dikarya</taxon>
        <taxon>Ascomycota</taxon>
        <taxon>Pezizomycotina</taxon>
        <taxon>Dothideomycetes</taxon>
        <taxon>Pleosporomycetidae</taxon>
        <taxon>Mytilinidiales</taxon>
        <taxon>Mytilinidiaceae</taxon>
        <taxon>Mytilinidion</taxon>
    </lineage>
</organism>
<keyword evidence="6 7" id="KW-0408">Iron</keyword>
<dbReference type="AlphaFoldDB" id="A0A6A6Z1H4"/>
<keyword evidence="7" id="KW-0349">Heme</keyword>
<keyword evidence="9" id="KW-1185">Reference proteome</keyword>
<dbReference type="PANTHER" id="PTHR24306:SF7">
    <property type="entry name" value="AHBB"/>
    <property type="match status" value="1"/>
</dbReference>
<accession>A0A6A6Z1H4</accession>
<sequence>LGPSTYYVLNMPSLVRQVFAQKAAVLSKEKILYWFMRVAFGDGNAARTEHAAFHASHKALNLMLKDDFVGEATGKTARAVGLKAGSLVTSKANGGLEAWEKAGGVTFNADGSADADFYGLAVHYVGQVVIDMLYGKALIGNNPELQKDLWNFDEGVHHLVSSLGAFTAAGRRAKAARKALVKAMEGWHNAMAAVQRGEDPGPEYQELDDVSEVMRLRVKNWVENGASTKLQTTNDVSVLWGVNVNSNKNIFWMLLQIYAQRELLADIREELVAYVKVSSTGECGANGFPKLDIDVDGLCKNCPLIKASFYETMRMNMSGLGIRQVNKDLILTESAEDAAMFGKKKPQSYRIPAGSSLVLANGTMQQDPRIFEEPDKFRPGRFIEGNGKDEPVRVNMKNLHTFGGGLYKCKGRYFAEKEVLIFAASILVMWDLRPADGSDALKIPDMGLAGASRSPVADVRVRLTRRYS</sequence>
<dbReference type="Pfam" id="PF00067">
    <property type="entry name" value="p450"/>
    <property type="match status" value="1"/>
</dbReference>
<reference evidence="10" key="3">
    <citation type="submission" date="2025-04" db="UniProtKB">
        <authorList>
            <consortium name="RefSeq"/>
        </authorList>
    </citation>
    <scope>IDENTIFICATION</scope>
    <source>
        <strain evidence="10">CBS 304.34</strain>
    </source>
</reference>
<dbReference type="GO" id="GO:0005506">
    <property type="term" value="F:iron ion binding"/>
    <property type="evidence" value="ECO:0007669"/>
    <property type="project" value="InterPro"/>
</dbReference>
<evidence type="ECO:0000256" key="3">
    <source>
        <dbReference type="ARBA" id="ARBA00010617"/>
    </source>
</evidence>
<dbReference type="GeneID" id="54456080"/>
<dbReference type="GO" id="GO:0020037">
    <property type="term" value="F:heme binding"/>
    <property type="evidence" value="ECO:0007669"/>
    <property type="project" value="InterPro"/>
</dbReference>
<dbReference type="EMBL" id="MU003695">
    <property type="protein sequence ID" value="KAF2814025.1"/>
    <property type="molecule type" value="Genomic_DNA"/>
</dbReference>